<gene>
    <name evidence="5" type="ORF">Krac_6664</name>
</gene>
<dbReference type="SUPFAM" id="SSF49503">
    <property type="entry name" value="Cupredoxins"/>
    <property type="match status" value="1"/>
</dbReference>
<dbReference type="InParanoid" id="D6TNQ7"/>
<dbReference type="eggNOG" id="COG3794">
    <property type="taxonomic scope" value="Bacteria"/>
</dbReference>
<keyword evidence="2" id="KW-0186">Copper</keyword>
<dbReference type="RefSeq" id="WP_007908935.1">
    <property type="nucleotide sequence ID" value="NZ_ADVG01000002.1"/>
</dbReference>
<feature type="domain" description="Blue (type 1) copper" evidence="4">
    <location>
        <begin position="240"/>
        <end position="329"/>
    </location>
</feature>
<keyword evidence="3" id="KW-1133">Transmembrane helix</keyword>
<dbReference type="PANTHER" id="PTHR36507:SF1">
    <property type="entry name" value="BLL1555 PROTEIN"/>
    <property type="match status" value="1"/>
</dbReference>
<dbReference type="Proteomes" id="UP000004508">
    <property type="component" value="Unassembled WGS sequence"/>
</dbReference>
<dbReference type="Pfam" id="PF00127">
    <property type="entry name" value="Copper-bind"/>
    <property type="match status" value="1"/>
</dbReference>
<keyword evidence="6" id="KW-1185">Reference proteome</keyword>
<dbReference type="EMBL" id="ADVG01000002">
    <property type="protein sequence ID" value="EFH85443.1"/>
    <property type="molecule type" value="Genomic_DNA"/>
</dbReference>
<evidence type="ECO:0000256" key="2">
    <source>
        <dbReference type="ARBA" id="ARBA00023008"/>
    </source>
</evidence>
<protein>
    <recommendedName>
        <fullName evidence="4">Blue (type 1) copper domain-containing protein</fullName>
    </recommendedName>
</protein>
<dbReference type="PANTHER" id="PTHR36507">
    <property type="entry name" value="BLL1555 PROTEIN"/>
    <property type="match status" value="1"/>
</dbReference>
<dbReference type="GO" id="GO:0005507">
    <property type="term" value="F:copper ion binding"/>
    <property type="evidence" value="ECO:0007669"/>
    <property type="project" value="InterPro"/>
</dbReference>
<dbReference type="Gene3D" id="2.60.40.420">
    <property type="entry name" value="Cupredoxins - blue copper proteins"/>
    <property type="match status" value="1"/>
</dbReference>
<name>D6TNQ7_KTERA</name>
<dbReference type="STRING" id="485913.Krac_6664"/>
<feature type="transmembrane region" description="Helical" evidence="3">
    <location>
        <begin position="6"/>
        <end position="24"/>
    </location>
</feature>
<dbReference type="InterPro" id="IPR000923">
    <property type="entry name" value="BlueCu_1"/>
</dbReference>
<organism evidence="5 6">
    <name type="scientific">Ktedonobacter racemifer DSM 44963</name>
    <dbReference type="NCBI Taxonomy" id="485913"/>
    <lineage>
        <taxon>Bacteria</taxon>
        <taxon>Bacillati</taxon>
        <taxon>Chloroflexota</taxon>
        <taxon>Ktedonobacteria</taxon>
        <taxon>Ktedonobacterales</taxon>
        <taxon>Ktedonobacteraceae</taxon>
        <taxon>Ktedonobacter</taxon>
    </lineage>
</organism>
<sequence length="334" mass="36588">MNIGQIAIGIVVLLIVVVGLLVILFSRTNAVQKTGYGSLVMLSLVSMMIPVFWIIENQNQATSQQQLQSYAINEGLKVYVKVCTDQCYAIGQEDKLLFEKYLGYNVADLNKLTDNQLKAMITSGNYNPNAPLPSNLNTIPRRDQFGGQLKAIDVDYLFALIRSADPTYAKKQGYTGDAAKNGFNGLVEYLQANAKNLYDQAVTLGKNGQFGEAVDMSKEDTVKVRILPAGQVKVCTSKTACFEYANLKVKVGTKITWTNADQVAHTVTAIDSSNLSSPKALPNIFDSKTLETGKSFEWTVTQEAYNLNAGSHQLVYYCSVHPDMQAQLTIVPAA</sequence>
<dbReference type="InterPro" id="IPR008972">
    <property type="entry name" value="Cupredoxin"/>
</dbReference>
<keyword evidence="1" id="KW-0479">Metal-binding</keyword>
<evidence type="ECO:0000256" key="3">
    <source>
        <dbReference type="SAM" id="Phobius"/>
    </source>
</evidence>
<evidence type="ECO:0000313" key="5">
    <source>
        <dbReference type="EMBL" id="EFH85443.1"/>
    </source>
</evidence>
<keyword evidence="3" id="KW-0812">Transmembrane</keyword>
<feature type="transmembrane region" description="Helical" evidence="3">
    <location>
        <begin position="36"/>
        <end position="55"/>
    </location>
</feature>
<evidence type="ECO:0000313" key="6">
    <source>
        <dbReference type="Proteomes" id="UP000004508"/>
    </source>
</evidence>
<dbReference type="InterPro" id="IPR052721">
    <property type="entry name" value="ET_Amicyanin"/>
</dbReference>
<dbReference type="OrthoDB" id="158004at2"/>
<proteinExistence type="predicted"/>
<dbReference type="AlphaFoldDB" id="D6TNQ7"/>
<dbReference type="GO" id="GO:0009055">
    <property type="term" value="F:electron transfer activity"/>
    <property type="evidence" value="ECO:0007669"/>
    <property type="project" value="InterPro"/>
</dbReference>
<accession>D6TNQ7</accession>
<evidence type="ECO:0000259" key="4">
    <source>
        <dbReference type="Pfam" id="PF00127"/>
    </source>
</evidence>
<evidence type="ECO:0000256" key="1">
    <source>
        <dbReference type="ARBA" id="ARBA00022723"/>
    </source>
</evidence>
<reference evidence="5 6" key="1">
    <citation type="journal article" date="2011" name="Stand. Genomic Sci.">
        <title>Non-contiguous finished genome sequence and contextual data of the filamentous soil bacterium Ktedonobacter racemifer type strain (SOSP1-21).</title>
        <authorList>
            <person name="Chang Y.J."/>
            <person name="Land M."/>
            <person name="Hauser L."/>
            <person name="Chertkov O."/>
            <person name="Del Rio T.G."/>
            <person name="Nolan M."/>
            <person name="Copeland A."/>
            <person name="Tice H."/>
            <person name="Cheng J.F."/>
            <person name="Lucas S."/>
            <person name="Han C."/>
            <person name="Goodwin L."/>
            <person name="Pitluck S."/>
            <person name="Ivanova N."/>
            <person name="Ovchinikova G."/>
            <person name="Pati A."/>
            <person name="Chen A."/>
            <person name="Palaniappan K."/>
            <person name="Mavromatis K."/>
            <person name="Liolios K."/>
            <person name="Brettin T."/>
            <person name="Fiebig A."/>
            <person name="Rohde M."/>
            <person name="Abt B."/>
            <person name="Goker M."/>
            <person name="Detter J.C."/>
            <person name="Woyke T."/>
            <person name="Bristow J."/>
            <person name="Eisen J.A."/>
            <person name="Markowitz V."/>
            <person name="Hugenholtz P."/>
            <person name="Kyrpides N.C."/>
            <person name="Klenk H.P."/>
            <person name="Lapidus A."/>
        </authorList>
    </citation>
    <scope>NUCLEOTIDE SEQUENCE [LARGE SCALE GENOMIC DNA]</scope>
    <source>
        <strain evidence="6">DSM 44963</strain>
    </source>
</reference>
<keyword evidence="3" id="KW-0472">Membrane</keyword>
<comment type="caution">
    <text evidence="5">The sequence shown here is derived from an EMBL/GenBank/DDBJ whole genome shotgun (WGS) entry which is preliminary data.</text>
</comment>